<evidence type="ECO:0000313" key="2">
    <source>
        <dbReference type="Proteomes" id="UP000466535"/>
    </source>
</evidence>
<reference evidence="1 2" key="1">
    <citation type="submission" date="2019-12" db="EMBL/GenBank/DDBJ databases">
        <title>Isolation and characterization of three novel carbon monoxide-oxidizing members of Halobacteria from salione crusts and soils.</title>
        <authorList>
            <person name="Myers M.R."/>
            <person name="King G.M."/>
        </authorList>
    </citation>
    <scope>NUCLEOTIDE SEQUENCE [LARGE SCALE GENOMIC DNA]</scope>
    <source>
        <strain evidence="1 2">WSH3</strain>
    </source>
</reference>
<gene>
    <name evidence="1" type="ORF">GRX03_08940</name>
</gene>
<proteinExistence type="predicted"/>
<accession>A0A6B0T3W2</accession>
<dbReference type="RefSeq" id="WP_159763864.1">
    <property type="nucleotide sequence ID" value="NZ_WUUT01000003.1"/>
</dbReference>
<organism evidence="1 2">
    <name type="scientific">Halovenus carboxidivorans</name>
    <dbReference type="NCBI Taxonomy" id="2692199"/>
    <lineage>
        <taxon>Archaea</taxon>
        <taxon>Methanobacteriati</taxon>
        <taxon>Methanobacteriota</taxon>
        <taxon>Stenosarchaea group</taxon>
        <taxon>Halobacteria</taxon>
        <taxon>Halobacteriales</taxon>
        <taxon>Haloarculaceae</taxon>
        <taxon>Halovenus</taxon>
    </lineage>
</organism>
<dbReference type="AlphaFoldDB" id="A0A6B0T3W2"/>
<sequence>MSLIPPQTEEIERALEQGNRRLLHCLNCGGQIVAIRHGGSCLRCSSEAVIVERYD</sequence>
<keyword evidence="2" id="KW-1185">Reference proteome</keyword>
<comment type="caution">
    <text evidence="1">The sequence shown here is derived from an EMBL/GenBank/DDBJ whole genome shotgun (WGS) entry which is preliminary data.</text>
</comment>
<name>A0A6B0T3W2_9EURY</name>
<protein>
    <submittedName>
        <fullName evidence="1">Uncharacterized protein</fullName>
    </submittedName>
</protein>
<dbReference type="Proteomes" id="UP000466535">
    <property type="component" value="Unassembled WGS sequence"/>
</dbReference>
<dbReference type="EMBL" id="WUUT01000003">
    <property type="protein sequence ID" value="MXR51727.1"/>
    <property type="molecule type" value="Genomic_DNA"/>
</dbReference>
<evidence type="ECO:0000313" key="1">
    <source>
        <dbReference type="EMBL" id="MXR51727.1"/>
    </source>
</evidence>
<dbReference type="OrthoDB" id="223824at2157"/>